<gene>
    <name evidence="1" type="ORF">KIN20_009149</name>
</gene>
<sequence length="167" mass="19356">MPETIYNYIKMSGRCQCPIHVTVLHRIWLENRSHIRTSDLLENSDKWGTDGECDAFVHIEEPLNKSSGIYAHTADLLHVIELDGRSIFAVSSIYAEFSLPVVRRQLCQHKCKLFYWNEGILCRQTCTQSMRYDQVAVTGALKRHFGDFVRASIVHNFREKYAKYLSA</sequence>
<dbReference type="AlphaFoldDB" id="A0AAD5MQ66"/>
<name>A0AAD5MQ66_PARTN</name>
<keyword evidence="2" id="KW-1185">Reference proteome</keyword>
<protein>
    <submittedName>
        <fullName evidence="1">Uncharacterized protein</fullName>
    </submittedName>
</protein>
<evidence type="ECO:0000313" key="1">
    <source>
        <dbReference type="EMBL" id="KAJ1352732.1"/>
    </source>
</evidence>
<proteinExistence type="predicted"/>
<accession>A0AAD5MQ66</accession>
<dbReference type="Proteomes" id="UP001196413">
    <property type="component" value="Unassembled WGS sequence"/>
</dbReference>
<reference evidence="1" key="1">
    <citation type="submission" date="2021-06" db="EMBL/GenBank/DDBJ databases">
        <title>Parelaphostrongylus tenuis whole genome reference sequence.</title>
        <authorList>
            <person name="Garwood T.J."/>
            <person name="Larsen P.A."/>
            <person name="Fountain-Jones N.M."/>
            <person name="Garbe J.R."/>
            <person name="Macchietto M.G."/>
            <person name="Kania S.A."/>
            <person name="Gerhold R.W."/>
            <person name="Richards J.E."/>
            <person name="Wolf T.M."/>
        </authorList>
    </citation>
    <scope>NUCLEOTIDE SEQUENCE</scope>
    <source>
        <strain evidence="1">MNPRO001-30</strain>
        <tissue evidence="1">Meninges</tissue>
    </source>
</reference>
<organism evidence="1 2">
    <name type="scientific">Parelaphostrongylus tenuis</name>
    <name type="common">Meningeal worm</name>
    <dbReference type="NCBI Taxonomy" id="148309"/>
    <lineage>
        <taxon>Eukaryota</taxon>
        <taxon>Metazoa</taxon>
        <taxon>Ecdysozoa</taxon>
        <taxon>Nematoda</taxon>
        <taxon>Chromadorea</taxon>
        <taxon>Rhabditida</taxon>
        <taxon>Rhabditina</taxon>
        <taxon>Rhabditomorpha</taxon>
        <taxon>Strongyloidea</taxon>
        <taxon>Metastrongylidae</taxon>
        <taxon>Parelaphostrongylus</taxon>
    </lineage>
</organism>
<evidence type="ECO:0000313" key="2">
    <source>
        <dbReference type="Proteomes" id="UP001196413"/>
    </source>
</evidence>
<dbReference type="EMBL" id="JAHQIW010001533">
    <property type="protein sequence ID" value="KAJ1352732.1"/>
    <property type="molecule type" value="Genomic_DNA"/>
</dbReference>
<comment type="caution">
    <text evidence="1">The sequence shown here is derived from an EMBL/GenBank/DDBJ whole genome shotgun (WGS) entry which is preliminary data.</text>
</comment>